<dbReference type="SUPFAM" id="SSF46785">
    <property type="entry name" value="Winged helix' DNA-binding domain"/>
    <property type="match status" value="1"/>
</dbReference>
<dbReference type="CDD" id="cd05466">
    <property type="entry name" value="PBP2_LTTR_substrate"/>
    <property type="match status" value="1"/>
</dbReference>
<dbReference type="PRINTS" id="PR00039">
    <property type="entry name" value="HTHLYSR"/>
</dbReference>
<evidence type="ECO:0000313" key="6">
    <source>
        <dbReference type="EMBL" id="MDN0062741.1"/>
    </source>
</evidence>
<keyword evidence="8" id="KW-1185">Reference proteome</keyword>
<dbReference type="PANTHER" id="PTHR30419">
    <property type="entry name" value="HTH-TYPE TRANSCRIPTIONAL REGULATOR YBHD"/>
    <property type="match status" value="1"/>
</dbReference>
<keyword evidence="2" id="KW-0805">Transcription regulation</keyword>
<dbReference type="InterPro" id="IPR005119">
    <property type="entry name" value="LysR_subst-bd"/>
</dbReference>
<dbReference type="EMBL" id="JAUEIQ010000001">
    <property type="protein sequence ID" value="MDN0062741.1"/>
    <property type="molecule type" value="Genomic_DNA"/>
</dbReference>
<dbReference type="Pfam" id="PF03466">
    <property type="entry name" value="LysR_substrate"/>
    <property type="match status" value="1"/>
</dbReference>
<dbReference type="GO" id="GO:0003677">
    <property type="term" value="F:DNA binding"/>
    <property type="evidence" value="ECO:0007669"/>
    <property type="project" value="UniProtKB-KW"/>
</dbReference>
<dbReference type="Gene3D" id="3.40.190.290">
    <property type="match status" value="1"/>
</dbReference>
<dbReference type="PROSITE" id="PS50931">
    <property type="entry name" value="HTH_LYSR"/>
    <property type="match status" value="1"/>
</dbReference>
<gene>
    <name evidence="6" type="ORF">QVN30_00265</name>
    <name evidence="7" type="ORF">QVN40_09780</name>
</gene>
<feature type="domain" description="HTH lysR-type" evidence="5">
    <location>
        <begin position="1"/>
        <end position="58"/>
    </location>
</feature>
<dbReference type="Proteomes" id="UP001168435">
    <property type="component" value="Unassembled WGS sequence"/>
</dbReference>
<dbReference type="InterPro" id="IPR036388">
    <property type="entry name" value="WH-like_DNA-bd_sf"/>
</dbReference>
<name>A0AAW7JRJ6_9ACTN</name>
<dbReference type="AlphaFoldDB" id="A0AAW7JRJ6"/>
<dbReference type="Gene3D" id="1.10.10.10">
    <property type="entry name" value="Winged helix-like DNA-binding domain superfamily/Winged helix DNA-binding domain"/>
    <property type="match status" value="1"/>
</dbReference>
<evidence type="ECO:0000256" key="4">
    <source>
        <dbReference type="ARBA" id="ARBA00023163"/>
    </source>
</evidence>
<keyword evidence="3" id="KW-0238">DNA-binding</keyword>
<keyword evidence="4" id="KW-0804">Transcription</keyword>
<evidence type="ECO:0000256" key="3">
    <source>
        <dbReference type="ARBA" id="ARBA00023125"/>
    </source>
</evidence>
<accession>A0AAW7JRJ6</accession>
<evidence type="ECO:0000259" key="5">
    <source>
        <dbReference type="PROSITE" id="PS50931"/>
    </source>
</evidence>
<dbReference type="Proteomes" id="UP001168505">
    <property type="component" value="Unassembled WGS sequence"/>
</dbReference>
<dbReference type="GO" id="GO:0003700">
    <property type="term" value="F:DNA-binding transcription factor activity"/>
    <property type="evidence" value="ECO:0007669"/>
    <property type="project" value="InterPro"/>
</dbReference>
<evidence type="ECO:0000256" key="1">
    <source>
        <dbReference type="ARBA" id="ARBA00009437"/>
    </source>
</evidence>
<sequence length="311" mass="34913">MNERELTYVRTIAEEHSISAAARKLFIAQPSLSQSLHRVESSLGTKLFFRTKSGLQPTEAGKKYLQMANQVLKLYDDLRNELKDADELKTGTVTFGITRLLGRMLLPKVLPAFCAAYPNIKLNIVEGNSKELDRALTACEIGFAVMHRLPGNVNNHIDYSILWEDPFVVTVGPNSPLIDKAVETNLHQYPYIDIHDLAGQPLLTVPYGQRIRQVLDLVFLQARVRPNILLETRDYTTAQRMAARGLGYTIGPQSYTQISRVDEEARFLSLDSSLNATWHLCIATFRNGSLSRADEVLASHFKDAIERTVVA</sequence>
<dbReference type="EMBL" id="JAUEIR010000008">
    <property type="protein sequence ID" value="MDN0069979.1"/>
    <property type="molecule type" value="Genomic_DNA"/>
</dbReference>
<proteinExistence type="inferred from homology"/>
<dbReference type="InterPro" id="IPR050950">
    <property type="entry name" value="HTH-type_LysR_regulators"/>
</dbReference>
<dbReference type="InterPro" id="IPR036390">
    <property type="entry name" value="WH_DNA-bd_sf"/>
</dbReference>
<protein>
    <submittedName>
        <fullName evidence="7">LysR family transcriptional regulator</fullName>
    </submittedName>
</protein>
<dbReference type="RefSeq" id="WP_204587111.1">
    <property type="nucleotide sequence ID" value="NZ_JAUEIQ010000001.1"/>
</dbReference>
<reference evidence="7" key="2">
    <citation type="submission" date="2023-08" db="EMBL/GenBank/DDBJ databases">
        <title>Identification and characterization of horizontal gene transfer across gut microbiota members of farm animals based on homology search.</title>
        <authorList>
            <person name="Schwarzerova J."/>
            <person name="Nykrynova M."/>
            <person name="Jureckova K."/>
            <person name="Cejkova D."/>
            <person name="Rychlik I."/>
        </authorList>
    </citation>
    <scope>NUCLEOTIDE SEQUENCE</scope>
    <source>
        <strain evidence="7">15_COKtk</strain>
        <strain evidence="6">176_SSukc20</strain>
    </source>
</reference>
<organism evidence="7 9">
    <name type="scientific">Collinsella ihumii</name>
    <dbReference type="NCBI Taxonomy" id="1720204"/>
    <lineage>
        <taxon>Bacteria</taxon>
        <taxon>Bacillati</taxon>
        <taxon>Actinomycetota</taxon>
        <taxon>Coriobacteriia</taxon>
        <taxon>Coriobacteriales</taxon>
        <taxon>Coriobacteriaceae</taxon>
        <taxon>Collinsella</taxon>
    </lineage>
</organism>
<evidence type="ECO:0000313" key="7">
    <source>
        <dbReference type="EMBL" id="MDN0069979.1"/>
    </source>
</evidence>
<dbReference type="Pfam" id="PF00126">
    <property type="entry name" value="HTH_1"/>
    <property type="match status" value="1"/>
</dbReference>
<dbReference type="GO" id="GO:0005829">
    <property type="term" value="C:cytosol"/>
    <property type="evidence" value="ECO:0007669"/>
    <property type="project" value="TreeGrafter"/>
</dbReference>
<evidence type="ECO:0000313" key="9">
    <source>
        <dbReference type="Proteomes" id="UP001168505"/>
    </source>
</evidence>
<dbReference type="SUPFAM" id="SSF53850">
    <property type="entry name" value="Periplasmic binding protein-like II"/>
    <property type="match status" value="1"/>
</dbReference>
<evidence type="ECO:0000313" key="8">
    <source>
        <dbReference type="Proteomes" id="UP001168435"/>
    </source>
</evidence>
<comment type="caution">
    <text evidence="7">The sequence shown here is derived from an EMBL/GenBank/DDBJ whole genome shotgun (WGS) entry which is preliminary data.</text>
</comment>
<reference evidence="7" key="1">
    <citation type="submission" date="2023-06" db="EMBL/GenBank/DDBJ databases">
        <authorList>
            <person name="Zeman M."/>
            <person name="Kubasova T."/>
            <person name="Jahodarova E."/>
            <person name="Nykrynova M."/>
            <person name="Rychlik I."/>
        </authorList>
    </citation>
    <scope>NUCLEOTIDE SEQUENCE</scope>
    <source>
        <strain evidence="7">15_COKtk</strain>
        <strain evidence="6">176_SSukc20</strain>
    </source>
</reference>
<evidence type="ECO:0000256" key="2">
    <source>
        <dbReference type="ARBA" id="ARBA00023015"/>
    </source>
</evidence>
<comment type="similarity">
    <text evidence="1">Belongs to the LysR transcriptional regulatory family.</text>
</comment>
<dbReference type="FunFam" id="1.10.10.10:FF:000001">
    <property type="entry name" value="LysR family transcriptional regulator"/>
    <property type="match status" value="1"/>
</dbReference>
<dbReference type="InterPro" id="IPR000847">
    <property type="entry name" value="LysR_HTH_N"/>
</dbReference>